<feature type="chain" id="PRO_5043370903" evidence="2">
    <location>
        <begin position="20"/>
        <end position="175"/>
    </location>
</feature>
<name>A0AAV1VLC6_9STRA</name>
<sequence length="175" mass="17020">MVNGLLLSCFALTALPSVAFDPNAPIAAAVDGVNSAATSTGSWVSGAAEQVSNATVPDLEAAGSWIGDAFDTVKNESKEAANSTGSWVDGAVGSVEDNAAPAVDYAGSVIDNAQDAVSSAADEFPSIVDNDDGSSGPSASGSAAGSTAVSSATSSTTFSMVIGVFAVAGLMTNFA</sequence>
<dbReference type="Proteomes" id="UP001162060">
    <property type="component" value="Unassembled WGS sequence"/>
</dbReference>
<feature type="signal peptide" evidence="2">
    <location>
        <begin position="1"/>
        <end position="19"/>
    </location>
</feature>
<protein>
    <submittedName>
        <fullName evidence="3">Uncharacterized protein</fullName>
    </submittedName>
</protein>
<dbReference type="EMBL" id="CAKLBY020000378">
    <property type="protein sequence ID" value="CAK7947077.1"/>
    <property type="molecule type" value="Genomic_DNA"/>
</dbReference>
<evidence type="ECO:0000313" key="4">
    <source>
        <dbReference type="Proteomes" id="UP001162060"/>
    </source>
</evidence>
<keyword evidence="2" id="KW-0732">Signal</keyword>
<accession>A0AAV1VLC6</accession>
<reference evidence="3" key="1">
    <citation type="submission" date="2024-01" db="EMBL/GenBank/DDBJ databases">
        <authorList>
            <person name="Webb A."/>
        </authorList>
    </citation>
    <scope>NUCLEOTIDE SEQUENCE</scope>
    <source>
        <strain evidence="3">Pm1</strain>
    </source>
</reference>
<proteinExistence type="predicted"/>
<dbReference type="AlphaFoldDB" id="A0AAV1VLC6"/>
<evidence type="ECO:0000313" key="3">
    <source>
        <dbReference type="EMBL" id="CAK7947077.1"/>
    </source>
</evidence>
<comment type="caution">
    <text evidence="3">The sequence shown here is derived from an EMBL/GenBank/DDBJ whole genome shotgun (WGS) entry which is preliminary data.</text>
</comment>
<evidence type="ECO:0000256" key="1">
    <source>
        <dbReference type="SAM" id="MobiDB-lite"/>
    </source>
</evidence>
<feature type="region of interest" description="Disordered" evidence="1">
    <location>
        <begin position="124"/>
        <end position="147"/>
    </location>
</feature>
<feature type="compositionally biased region" description="Low complexity" evidence="1">
    <location>
        <begin position="133"/>
        <end position="147"/>
    </location>
</feature>
<evidence type="ECO:0000256" key="2">
    <source>
        <dbReference type="SAM" id="SignalP"/>
    </source>
</evidence>
<gene>
    <name evidence="3" type="ORF">PM001_LOCUS32227</name>
</gene>
<organism evidence="3 4">
    <name type="scientific">Peronospora matthiolae</name>
    <dbReference type="NCBI Taxonomy" id="2874970"/>
    <lineage>
        <taxon>Eukaryota</taxon>
        <taxon>Sar</taxon>
        <taxon>Stramenopiles</taxon>
        <taxon>Oomycota</taxon>
        <taxon>Peronosporomycetes</taxon>
        <taxon>Peronosporales</taxon>
        <taxon>Peronosporaceae</taxon>
        <taxon>Peronospora</taxon>
    </lineage>
</organism>